<dbReference type="CDD" id="cd06579">
    <property type="entry name" value="TM_PBP1_transp_AraH_like"/>
    <property type="match status" value="1"/>
</dbReference>
<dbReference type="Proteomes" id="UP001596356">
    <property type="component" value="Unassembled WGS sequence"/>
</dbReference>
<evidence type="ECO:0000256" key="4">
    <source>
        <dbReference type="ARBA" id="ARBA00022519"/>
    </source>
</evidence>
<evidence type="ECO:0000256" key="2">
    <source>
        <dbReference type="ARBA" id="ARBA00022448"/>
    </source>
</evidence>
<comment type="caution">
    <text evidence="9">The sequence shown here is derived from an EMBL/GenBank/DDBJ whole genome shotgun (WGS) entry which is preliminary data.</text>
</comment>
<feature type="transmembrane region" description="Helical" evidence="8">
    <location>
        <begin position="82"/>
        <end position="99"/>
    </location>
</feature>
<proteinExistence type="predicted"/>
<name>A0ABW2AVA7_9MICO</name>
<evidence type="ECO:0000256" key="8">
    <source>
        <dbReference type="SAM" id="Phobius"/>
    </source>
</evidence>
<dbReference type="PANTHER" id="PTHR32196:SF21">
    <property type="entry name" value="ABC TRANSPORTER PERMEASE PROTEIN YPHD-RELATED"/>
    <property type="match status" value="1"/>
</dbReference>
<organism evidence="9 10">
    <name type="scientific">Branchiibius cervicis</name>
    <dbReference type="NCBI Taxonomy" id="908252"/>
    <lineage>
        <taxon>Bacteria</taxon>
        <taxon>Bacillati</taxon>
        <taxon>Actinomycetota</taxon>
        <taxon>Actinomycetes</taxon>
        <taxon>Micrococcales</taxon>
        <taxon>Dermacoccaceae</taxon>
        <taxon>Branchiibius</taxon>
    </lineage>
</organism>
<dbReference type="InterPro" id="IPR001851">
    <property type="entry name" value="ABC_transp_permease"/>
</dbReference>
<feature type="transmembrane region" description="Helical" evidence="8">
    <location>
        <begin position="105"/>
        <end position="128"/>
    </location>
</feature>
<sequence length="325" mass="33818">MQAVAHADADVEARPRRDRRITERIAKYAAPIALVLLWIVFFIATPKFLTGDNITSLLVSASILMVLSMGQQLVITVAGIDLSIASNLPWAAVVLAWTYSHGWNIALAMLAAVVAGLVVGLVNGVLVARLRMADFIVTLGTLSVVSGITLVITGGNQTPVTSGFLQGLALNGIGPIRWFWLVAVIVALVTGYLLFWTKTGTYLLAAGGDIDAARDVGIRVVSIRTLAYAASGLACGVAAVLFVANNGGSDPTMQTNLLLSSIAAVVLGGTSLSGGRASVLGTAAGAILLQTLLNGFTLLDISQYYQPVAVGLVVLGAAFLSRFQR</sequence>
<feature type="transmembrane region" description="Helical" evidence="8">
    <location>
        <begin position="135"/>
        <end position="155"/>
    </location>
</feature>
<feature type="transmembrane region" description="Helical" evidence="8">
    <location>
        <begin position="175"/>
        <end position="195"/>
    </location>
</feature>
<feature type="transmembrane region" description="Helical" evidence="8">
    <location>
        <begin position="256"/>
        <end position="272"/>
    </location>
</feature>
<keyword evidence="6 8" id="KW-1133">Transmembrane helix</keyword>
<keyword evidence="2" id="KW-0813">Transport</keyword>
<keyword evidence="10" id="KW-1185">Reference proteome</keyword>
<protein>
    <submittedName>
        <fullName evidence="9">ABC transporter permease</fullName>
    </submittedName>
</protein>
<feature type="transmembrane region" description="Helical" evidence="8">
    <location>
        <begin position="25"/>
        <end position="44"/>
    </location>
</feature>
<evidence type="ECO:0000256" key="1">
    <source>
        <dbReference type="ARBA" id="ARBA00004651"/>
    </source>
</evidence>
<evidence type="ECO:0000313" key="10">
    <source>
        <dbReference type="Proteomes" id="UP001596356"/>
    </source>
</evidence>
<gene>
    <name evidence="9" type="ORF">ACFQBT_14450</name>
</gene>
<evidence type="ECO:0000256" key="5">
    <source>
        <dbReference type="ARBA" id="ARBA00022692"/>
    </source>
</evidence>
<keyword evidence="4" id="KW-0997">Cell inner membrane</keyword>
<accession>A0ABW2AVA7</accession>
<evidence type="ECO:0000256" key="3">
    <source>
        <dbReference type="ARBA" id="ARBA00022475"/>
    </source>
</evidence>
<keyword evidence="7 8" id="KW-0472">Membrane</keyword>
<keyword evidence="5 8" id="KW-0812">Transmembrane</keyword>
<feature type="transmembrane region" description="Helical" evidence="8">
    <location>
        <begin position="279"/>
        <end position="298"/>
    </location>
</feature>
<evidence type="ECO:0000256" key="7">
    <source>
        <dbReference type="ARBA" id="ARBA00023136"/>
    </source>
</evidence>
<keyword evidence="3" id="KW-1003">Cell membrane</keyword>
<feature type="transmembrane region" description="Helical" evidence="8">
    <location>
        <begin position="226"/>
        <end position="244"/>
    </location>
</feature>
<evidence type="ECO:0000256" key="6">
    <source>
        <dbReference type="ARBA" id="ARBA00022989"/>
    </source>
</evidence>
<feature type="transmembrane region" description="Helical" evidence="8">
    <location>
        <begin position="56"/>
        <end position="75"/>
    </location>
</feature>
<dbReference type="RefSeq" id="WP_377823688.1">
    <property type="nucleotide sequence ID" value="NZ_JBHSWJ010000002.1"/>
</dbReference>
<evidence type="ECO:0000313" key="9">
    <source>
        <dbReference type="EMBL" id="MFC6714944.1"/>
    </source>
</evidence>
<comment type="subcellular location">
    <subcellularLocation>
        <location evidence="1">Cell membrane</location>
        <topology evidence="1">Multi-pass membrane protein</topology>
    </subcellularLocation>
</comment>
<dbReference type="Pfam" id="PF02653">
    <property type="entry name" value="BPD_transp_2"/>
    <property type="match status" value="1"/>
</dbReference>
<feature type="transmembrane region" description="Helical" evidence="8">
    <location>
        <begin position="304"/>
        <end position="323"/>
    </location>
</feature>
<reference evidence="10" key="1">
    <citation type="journal article" date="2019" name="Int. J. Syst. Evol. Microbiol.">
        <title>The Global Catalogue of Microorganisms (GCM) 10K type strain sequencing project: providing services to taxonomists for standard genome sequencing and annotation.</title>
        <authorList>
            <consortium name="The Broad Institute Genomics Platform"/>
            <consortium name="The Broad Institute Genome Sequencing Center for Infectious Disease"/>
            <person name="Wu L."/>
            <person name="Ma J."/>
        </authorList>
    </citation>
    <scope>NUCLEOTIDE SEQUENCE [LARGE SCALE GENOMIC DNA]</scope>
    <source>
        <strain evidence="10">NBRC 106593</strain>
    </source>
</reference>
<dbReference type="PANTHER" id="PTHR32196">
    <property type="entry name" value="ABC TRANSPORTER PERMEASE PROTEIN YPHD-RELATED-RELATED"/>
    <property type="match status" value="1"/>
</dbReference>
<dbReference type="EMBL" id="JBHSWJ010000002">
    <property type="protein sequence ID" value="MFC6714944.1"/>
    <property type="molecule type" value="Genomic_DNA"/>
</dbReference>